<dbReference type="SUPFAM" id="SSF56719">
    <property type="entry name" value="Type II DNA topoisomerase"/>
    <property type="match status" value="1"/>
</dbReference>
<dbReference type="InterPro" id="IPR050220">
    <property type="entry name" value="Type_II_DNA_Topoisomerases"/>
</dbReference>
<feature type="domain" description="Topo IIA-type catalytic" evidence="5">
    <location>
        <begin position="1"/>
        <end position="107"/>
    </location>
</feature>
<keyword evidence="2" id="KW-0799">Topoisomerase</keyword>
<dbReference type="InterPro" id="IPR013758">
    <property type="entry name" value="Topo_IIA_A/C_ab"/>
</dbReference>
<evidence type="ECO:0000259" key="5">
    <source>
        <dbReference type="PROSITE" id="PS52040"/>
    </source>
</evidence>
<name>W1YQ53_9ZZZZ</name>
<dbReference type="InterPro" id="IPR002205">
    <property type="entry name" value="Topo_IIA_dom_A"/>
</dbReference>
<feature type="non-terminal residue" evidence="6">
    <location>
        <position position="1"/>
    </location>
</feature>
<keyword evidence="4" id="KW-0413">Isomerase</keyword>
<dbReference type="InterPro" id="IPR013760">
    <property type="entry name" value="Topo_IIA-like_dom_sf"/>
</dbReference>
<dbReference type="Pfam" id="PF00521">
    <property type="entry name" value="DNA_topoisoIV"/>
    <property type="match status" value="1"/>
</dbReference>
<dbReference type="PROSITE" id="PS52040">
    <property type="entry name" value="TOPO_IIA"/>
    <property type="match status" value="1"/>
</dbReference>
<sequence>IVLNKLYKHTQLQESFGVIMLALVDGHPRVLNLKEVLGYYLDHRLNVIVRRTQFELNKAEARAHILEGLLIALDHIDEVIATIRSSQTDEIARNALMQKFGLSEKQA</sequence>
<dbReference type="PANTHER" id="PTHR43493:SF5">
    <property type="entry name" value="DNA GYRASE SUBUNIT A, CHLOROPLASTIC_MITOCHONDRIAL"/>
    <property type="match status" value="1"/>
</dbReference>
<protein>
    <submittedName>
        <fullName evidence="6">DNA gyrase subunit A</fullName>
    </submittedName>
</protein>
<dbReference type="GO" id="GO:0009330">
    <property type="term" value="C:DNA topoisomerase type II (double strand cut, ATP-hydrolyzing) complex"/>
    <property type="evidence" value="ECO:0007669"/>
    <property type="project" value="TreeGrafter"/>
</dbReference>
<dbReference type="GO" id="GO:0005524">
    <property type="term" value="F:ATP binding"/>
    <property type="evidence" value="ECO:0007669"/>
    <property type="project" value="InterPro"/>
</dbReference>
<dbReference type="GO" id="GO:0003918">
    <property type="term" value="F:DNA topoisomerase type II (double strand cut, ATP-hydrolyzing) activity"/>
    <property type="evidence" value="ECO:0007669"/>
    <property type="project" value="InterPro"/>
</dbReference>
<evidence type="ECO:0000256" key="2">
    <source>
        <dbReference type="ARBA" id="ARBA00023029"/>
    </source>
</evidence>
<dbReference type="GO" id="GO:0006265">
    <property type="term" value="P:DNA topological change"/>
    <property type="evidence" value="ECO:0007669"/>
    <property type="project" value="InterPro"/>
</dbReference>
<comment type="caution">
    <text evidence="6">The sequence shown here is derived from an EMBL/GenBank/DDBJ whole genome shotgun (WGS) entry which is preliminary data.</text>
</comment>
<comment type="similarity">
    <text evidence="1">Belongs to the type II topoisomerase GyrA/ParC subunit family.</text>
</comment>
<accession>W1YQ53</accession>
<dbReference type="Gene3D" id="1.10.268.10">
    <property type="entry name" value="Topoisomerase, domain 3"/>
    <property type="match status" value="1"/>
</dbReference>
<dbReference type="InterPro" id="IPR013757">
    <property type="entry name" value="Topo_IIA_A_a_sf"/>
</dbReference>
<evidence type="ECO:0000256" key="3">
    <source>
        <dbReference type="ARBA" id="ARBA00023125"/>
    </source>
</evidence>
<reference evidence="6" key="1">
    <citation type="submission" date="2013-12" db="EMBL/GenBank/DDBJ databases">
        <title>A Varibaculum cambriense genome reconstructed from a premature infant gut community with otherwise low bacterial novelty that shifts toward anaerobic metabolism during the third week of life.</title>
        <authorList>
            <person name="Brown C.T."/>
            <person name="Sharon I."/>
            <person name="Thomas B.C."/>
            <person name="Castelle C.J."/>
            <person name="Morowitz M.J."/>
            <person name="Banfield J.F."/>
        </authorList>
    </citation>
    <scope>NUCLEOTIDE SEQUENCE</scope>
</reference>
<dbReference type="GO" id="GO:0003677">
    <property type="term" value="F:DNA binding"/>
    <property type="evidence" value="ECO:0007669"/>
    <property type="project" value="UniProtKB-KW"/>
</dbReference>
<organism evidence="6">
    <name type="scientific">human gut metagenome</name>
    <dbReference type="NCBI Taxonomy" id="408170"/>
    <lineage>
        <taxon>unclassified sequences</taxon>
        <taxon>metagenomes</taxon>
        <taxon>organismal metagenomes</taxon>
    </lineage>
</organism>
<dbReference type="GO" id="GO:0005737">
    <property type="term" value="C:cytoplasm"/>
    <property type="evidence" value="ECO:0007669"/>
    <property type="project" value="TreeGrafter"/>
</dbReference>
<dbReference type="Gene3D" id="3.90.199.10">
    <property type="entry name" value="Topoisomerase II, domain 5"/>
    <property type="match status" value="1"/>
</dbReference>
<dbReference type="AlphaFoldDB" id="W1YQ53"/>
<keyword evidence="3" id="KW-0238">DNA-binding</keyword>
<feature type="non-terminal residue" evidence="6">
    <location>
        <position position="107"/>
    </location>
</feature>
<evidence type="ECO:0000256" key="4">
    <source>
        <dbReference type="ARBA" id="ARBA00023235"/>
    </source>
</evidence>
<evidence type="ECO:0000256" key="1">
    <source>
        <dbReference type="ARBA" id="ARBA00008263"/>
    </source>
</evidence>
<evidence type="ECO:0000313" key="6">
    <source>
        <dbReference type="EMBL" id="ETJ44456.1"/>
    </source>
</evidence>
<dbReference type="Gene3D" id="3.30.1360.40">
    <property type="match status" value="1"/>
</dbReference>
<gene>
    <name evidence="6" type="ORF">Q604_UNBC01541G0001</name>
</gene>
<dbReference type="EMBL" id="AZMM01001541">
    <property type="protein sequence ID" value="ETJ44456.1"/>
    <property type="molecule type" value="Genomic_DNA"/>
</dbReference>
<proteinExistence type="inferred from homology"/>
<dbReference type="PANTHER" id="PTHR43493">
    <property type="entry name" value="DNA GYRASE/TOPOISOMERASE SUBUNIT A"/>
    <property type="match status" value="1"/>
</dbReference>